<dbReference type="GO" id="GO:0016020">
    <property type="term" value="C:membrane"/>
    <property type="evidence" value="ECO:0007669"/>
    <property type="project" value="UniProtKB-SubCell"/>
</dbReference>
<feature type="transmembrane region" description="Helical" evidence="11">
    <location>
        <begin position="127"/>
        <end position="151"/>
    </location>
</feature>
<dbReference type="AlphaFoldDB" id="A0A1H2QZF7"/>
<evidence type="ECO:0000256" key="11">
    <source>
        <dbReference type="SAM" id="Phobius"/>
    </source>
</evidence>
<evidence type="ECO:0000256" key="1">
    <source>
        <dbReference type="ARBA" id="ARBA00004141"/>
    </source>
</evidence>
<organism evidence="13 14">
    <name type="scientific">Marininema mesophilum</name>
    <dbReference type="NCBI Taxonomy" id="1048340"/>
    <lineage>
        <taxon>Bacteria</taxon>
        <taxon>Bacillati</taxon>
        <taxon>Bacillota</taxon>
        <taxon>Bacilli</taxon>
        <taxon>Bacillales</taxon>
        <taxon>Thermoactinomycetaceae</taxon>
        <taxon>Marininema</taxon>
    </lineage>
</organism>
<dbReference type="OrthoDB" id="9793589at2"/>
<keyword evidence="5 11" id="KW-0812">Transmembrane</keyword>
<sequence length="406" mass="43982">MDVVTHWIKNETLQNYYYLLEIALLLIAVKLAGHGSKKLGQPSVFGELLVGVFLGPAFLGWIHIHPEHPGMFKHLAEIGVILLMFLAGLETDIDEFKQNTSASTFVAVGGVFFPFVMGWASGLFFGYSLFTSIFIGILLVATSVSVTVQTLRELGQLQSKEGVTILGAAVLDDILGLVLLSVVVTFTTSGNHGEGLPTIIGILLLKMFLFFFIAITLGRRILPRLIHWISYLTSSEVILTFGIILAFIYAYVAELFGLAGIVGAYFAGLILSSTHHRQELYEKVEIISSSFFVPIFFVSIGISTDIRQLKPEAISLLIVLLIIATVSKIIGSGLGAKLAGFPWNNSFAVGTGMVARGEVGLIVASIGLSRHLIDAQLFTITVFIILLTTLLTPPLLKISLGKGPHH</sequence>
<protein>
    <submittedName>
        <fullName evidence="13">Sodium/proton-potassium antiporter GerN, CPA2 family</fullName>
    </submittedName>
</protein>
<evidence type="ECO:0000256" key="2">
    <source>
        <dbReference type="ARBA" id="ARBA00005551"/>
    </source>
</evidence>
<comment type="subcellular location">
    <subcellularLocation>
        <location evidence="1">Membrane</location>
        <topology evidence="1">Multi-pass membrane protein</topology>
    </subcellularLocation>
</comment>
<feature type="transmembrane region" description="Helical" evidence="11">
    <location>
        <begin position="70"/>
        <end position="89"/>
    </location>
</feature>
<dbReference type="GO" id="GO:0015297">
    <property type="term" value="F:antiporter activity"/>
    <property type="evidence" value="ECO:0007669"/>
    <property type="project" value="UniProtKB-KW"/>
</dbReference>
<dbReference type="RefSeq" id="WP_091735125.1">
    <property type="nucleotide sequence ID" value="NZ_FNNQ01000001.1"/>
</dbReference>
<proteinExistence type="inferred from homology"/>
<dbReference type="InterPro" id="IPR038770">
    <property type="entry name" value="Na+/solute_symporter_sf"/>
</dbReference>
<feature type="transmembrane region" description="Helical" evidence="11">
    <location>
        <begin position="314"/>
        <end position="335"/>
    </location>
</feature>
<evidence type="ECO:0000256" key="3">
    <source>
        <dbReference type="ARBA" id="ARBA00022448"/>
    </source>
</evidence>
<feature type="transmembrane region" description="Helical" evidence="11">
    <location>
        <begin position="101"/>
        <end position="121"/>
    </location>
</feature>
<feature type="transmembrane region" description="Helical" evidence="11">
    <location>
        <begin position="284"/>
        <end position="302"/>
    </location>
</feature>
<dbReference type="Gene3D" id="1.20.1530.20">
    <property type="match status" value="1"/>
</dbReference>
<feature type="transmembrane region" description="Helical" evidence="11">
    <location>
        <begin position="44"/>
        <end position="64"/>
    </location>
</feature>
<evidence type="ECO:0000256" key="6">
    <source>
        <dbReference type="ARBA" id="ARBA00022989"/>
    </source>
</evidence>
<dbReference type="STRING" id="1048340.SAMN05444487_101341"/>
<feature type="domain" description="Cation/H+ exchanger transmembrane" evidence="12">
    <location>
        <begin position="28"/>
        <end position="396"/>
    </location>
</feature>
<dbReference type="Proteomes" id="UP000198534">
    <property type="component" value="Unassembled WGS sequence"/>
</dbReference>
<keyword evidence="10" id="KW-0739">Sodium transport</keyword>
<evidence type="ECO:0000256" key="9">
    <source>
        <dbReference type="ARBA" id="ARBA00023136"/>
    </source>
</evidence>
<evidence type="ECO:0000256" key="10">
    <source>
        <dbReference type="ARBA" id="ARBA00023201"/>
    </source>
</evidence>
<feature type="transmembrane region" description="Helical" evidence="11">
    <location>
        <begin position="229"/>
        <end position="249"/>
    </location>
</feature>
<feature type="transmembrane region" description="Helical" evidence="11">
    <location>
        <begin position="347"/>
        <end position="369"/>
    </location>
</feature>
<keyword evidence="6 11" id="KW-1133">Transmembrane helix</keyword>
<dbReference type="PANTHER" id="PTHR43562">
    <property type="entry name" value="NAPA-TYPE SODIUM/HYDROGEN ANTIPORTER"/>
    <property type="match status" value="1"/>
</dbReference>
<keyword evidence="14" id="KW-1185">Reference proteome</keyword>
<evidence type="ECO:0000256" key="5">
    <source>
        <dbReference type="ARBA" id="ARBA00022692"/>
    </source>
</evidence>
<feature type="transmembrane region" description="Helical" evidence="11">
    <location>
        <begin position="15"/>
        <end position="32"/>
    </location>
</feature>
<accession>A0A1H2QZF7</accession>
<dbReference type="PANTHER" id="PTHR43562:SF3">
    <property type="entry name" value="SODIUM ION_PROTON EXCHANGER (EUROFUNG)"/>
    <property type="match status" value="1"/>
</dbReference>
<evidence type="ECO:0000256" key="7">
    <source>
        <dbReference type="ARBA" id="ARBA00023053"/>
    </source>
</evidence>
<keyword evidence="3" id="KW-0813">Transport</keyword>
<keyword evidence="8" id="KW-0406">Ion transport</keyword>
<evidence type="ECO:0000256" key="8">
    <source>
        <dbReference type="ARBA" id="ARBA00023065"/>
    </source>
</evidence>
<feature type="transmembrane region" description="Helical" evidence="11">
    <location>
        <begin position="375"/>
        <end position="396"/>
    </location>
</feature>
<keyword evidence="4" id="KW-0050">Antiport</keyword>
<evidence type="ECO:0000313" key="13">
    <source>
        <dbReference type="EMBL" id="SDW12553.1"/>
    </source>
</evidence>
<dbReference type="Pfam" id="PF00999">
    <property type="entry name" value="Na_H_Exchanger"/>
    <property type="match status" value="1"/>
</dbReference>
<keyword evidence="9 11" id="KW-0472">Membrane</keyword>
<evidence type="ECO:0000256" key="4">
    <source>
        <dbReference type="ARBA" id="ARBA00022449"/>
    </source>
</evidence>
<feature type="transmembrane region" description="Helical" evidence="11">
    <location>
        <begin position="198"/>
        <end position="217"/>
    </location>
</feature>
<dbReference type="GO" id="GO:1902600">
    <property type="term" value="P:proton transmembrane transport"/>
    <property type="evidence" value="ECO:0007669"/>
    <property type="project" value="InterPro"/>
</dbReference>
<dbReference type="GO" id="GO:0006814">
    <property type="term" value="P:sodium ion transport"/>
    <property type="evidence" value="ECO:0007669"/>
    <property type="project" value="UniProtKB-KW"/>
</dbReference>
<keyword evidence="7" id="KW-0915">Sodium</keyword>
<feature type="transmembrane region" description="Helical" evidence="11">
    <location>
        <begin position="255"/>
        <end position="272"/>
    </location>
</feature>
<feature type="transmembrane region" description="Helical" evidence="11">
    <location>
        <begin position="163"/>
        <end position="186"/>
    </location>
</feature>
<evidence type="ECO:0000259" key="12">
    <source>
        <dbReference type="Pfam" id="PF00999"/>
    </source>
</evidence>
<comment type="similarity">
    <text evidence="2">Belongs to the monovalent cation:proton antiporter 2 (CPA2) transporter (TC 2.A.37) family.</text>
</comment>
<name>A0A1H2QZF7_9BACL</name>
<reference evidence="13 14" key="1">
    <citation type="submission" date="2016-10" db="EMBL/GenBank/DDBJ databases">
        <authorList>
            <person name="de Groot N.N."/>
        </authorList>
    </citation>
    <scope>NUCLEOTIDE SEQUENCE [LARGE SCALE GENOMIC DNA]</scope>
    <source>
        <strain evidence="13 14">DSM 45610</strain>
    </source>
</reference>
<evidence type="ECO:0000313" key="14">
    <source>
        <dbReference type="Proteomes" id="UP000198534"/>
    </source>
</evidence>
<dbReference type="EMBL" id="FNNQ01000001">
    <property type="protein sequence ID" value="SDW12553.1"/>
    <property type="molecule type" value="Genomic_DNA"/>
</dbReference>
<dbReference type="InterPro" id="IPR006153">
    <property type="entry name" value="Cation/H_exchanger_TM"/>
</dbReference>
<gene>
    <name evidence="13" type="ORF">SAMN05444487_101341</name>
</gene>